<dbReference type="Proteomes" id="UP000321685">
    <property type="component" value="Unassembled WGS sequence"/>
</dbReference>
<dbReference type="PANTHER" id="PTHR43639:SF1">
    <property type="entry name" value="SHORT-CHAIN DEHYDROGENASE_REDUCTASE FAMILY PROTEIN"/>
    <property type="match status" value="1"/>
</dbReference>
<dbReference type="RefSeq" id="WP_307724803.1">
    <property type="nucleotide sequence ID" value="NZ_BJVJ01000088.1"/>
</dbReference>
<keyword evidence="5" id="KW-1185">Reference proteome</keyword>
<name>A0A511DRM4_9PSEU</name>
<dbReference type="GO" id="GO:0016491">
    <property type="term" value="F:oxidoreductase activity"/>
    <property type="evidence" value="ECO:0007669"/>
    <property type="project" value="UniProtKB-KW"/>
</dbReference>
<dbReference type="EMBL" id="BJVJ01000088">
    <property type="protein sequence ID" value="GEL26394.1"/>
    <property type="molecule type" value="Genomic_DNA"/>
</dbReference>
<accession>A0A511DRM4</accession>
<sequence>MIGRARPEQDDAEDQDRHMTRRLKKRVALVTGGSRGVGRGIAARLASEGAAVALTYHRNADAAVDAVADIESAGGAARSYPCAMTDSESIALLVDSVRGDMGQVDLFVSNAGHASRGRAVIDTEAAEYLELLQVHVLGPLELLRLVLPDLRQADRADIIVVSSVLTGQHAPNTAPYTIAKSGMEAAARVLAKEERQYGVRVNIVAPGLVATDMGERLVTAAHGSSISEVGSAFPFGRVAYPADIASAVAYLASAEGEYITGQRIEIDGGGQPNLFG</sequence>
<dbReference type="PANTHER" id="PTHR43639">
    <property type="entry name" value="OXIDOREDUCTASE, SHORT-CHAIN DEHYDROGENASE/REDUCTASE FAMILY (AFU_ORTHOLOGUE AFUA_5G02870)"/>
    <property type="match status" value="1"/>
</dbReference>
<evidence type="ECO:0000256" key="3">
    <source>
        <dbReference type="SAM" id="MobiDB-lite"/>
    </source>
</evidence>
<gene>
    <name evidence="4" type="ORF">PSU4_53480</name>
</gene>
<dbReference type="PRINTS" id="PR00081">
    <property type="entry name" value="GDHRDH"/>
</dbReference>
<protein>
    <submittedName>
        <fullName evidence="4">Beta-ketoacyl-ACP reductase</fullName>
    </submittedName>
</protein>
<feature type="region of interest" description="Disordered" evidence="3">
    <location>
        <begin position="1"/>
        <end position="20"/>
    </location>
</feature>
<dbReference type="InterPro" id="IPR002347">
    <property type="entry name" value="SDR_fam"/>
</dbReference>
<dbReference type="InterPro" id="IPR036291">
    <property type="entry name" value="NAD(P)-bd_dom_sf"/>
</dbReference>
<dbReference type="Gene3D" id="3.40.50.720">
    <property type="entry name" value="NAD(P)-binding Rossmann-like Domain"/>
    <property type="match status" value="1"/>
</dbReference>
<comment type="caution">
    <text evidence="4">The sequence shown here is derived from an EMBL/GenBank/DDBJ whole genome shotgun (WGS) entry which is preliminary data.</text>
</comment>
<evidence type="ECO:0000313" key="5">
    <source>
        <dbReference type="Proteomes" id="UP000321685"/>
    </source>
</evidence>
<dbReference type="CDD" id="cd05233">
    <property type="entry name" value="SDR_c"/>
    <property type="match status" value="1"/>
</dbReference>
<dbReference type="Pfam" id="PF13561">
    <property type="entry name" value="adh_short_C2"/>
    <property type="match status" value="1"/>
</dbReference>
<dbReference type="FunFam" id="3.40.50.720:FF:000173">
    <property type="entry name" value="3-oxoacyl-[acyl-carrier protein] reductase"/>
    <property type="match status" value="1"/>
</dbReference>
<reference evidence="4 5" key="1">
    <citation type="submission" date="2019-07" db="EMBL/GenBank/DDBJ databases">
        <title>Whole genome shotgun sequence of Pseudonocardia sulfidoxydans NBRC 16205.</title>
        <authorList>
            <person name="Hosoyama A."/>
            <person name="Uohara A."/>
            <person name="Ohji S."/>
            <person name="Ichikawa N."/>
        </authorList>
    </citation>
    <scope>NUCLEOTIDE SEQUENCE [LARGE SCALE GENOMIC DNA]</scope>
    <source>
        <strain evidence="4 5">NBRC 16205</strain>
    </source>
</reference>
<organism evidence="4 5">
    <name type="scientific">Pseudonocardia sulfidoxydans NBRC 16205</name>
    <dbReference type="NCBI Taxonomy" id="1223511"/>
    <lineage>
        <taxon>Bacteria</taxon>
        <taxon>Bacillati</taxon>
        <taxon>Actinomycetota</taxon>
        <taxon>Actinomycetes</taxon>
        <taxon>Pseudonocardiales</taxon>
        <taxon>Pseudonocardiaceae</taxon>
        <taxon>Pseudonocardia</taxon>
    </lineage>
</organism>
<dbReference type="AlphaFoldDB" id="A0A511DRM4"/>
<evidence type="ECO:0000256" key="1">
    <source>
        <dbReference type="ARBA" id="ARBA00006484"/>
    </source>
</evidence>
<proteinExistence type="inferred from homology"/>
<evidence type="ECO:0000256" key="2">
    <source>
        <dbReference type="ARBA" id="ARBA00023002"/>
    </source>
</evidence>
<dbReference type="SUPFAM" id="SSF51735">
    <property type="entry name" value="NAD(P)-binding Rossmann-fold domains"/>
    <property type="match status" value="1"/>
</dbReference>
<keyword evidence="2" id="KW-0560">Oxidoreductase</keyword>
<comment type="similarity">
    <text evidence="1">Belongs to the short-chain dehydrogenases/reductases (SDR) family.</text>
</comment>
<evidence type="ECO:0000313" key="4">
    <source>
        <dbReference type="EMBL" id="GEL26394.1"/>
    </source>
</evidence>